<dbReference type="AlphaFoldDB" id="A0A0S7Y5X4"/>
<dbReference type="Gene3D" id="3.20.20.370">
    <property type="entry name" value="Glycoside hydrolase/deacetylase"/>
    <property type="match status" value="1"/>
</dbReference>
<dbReference type="GO" id="GO:0005975">
    <property type="term" value="P:carbohydrate metabolic process"/>
    <property type="evidence" value="ECO:0007669"/>
    <property type="project" value="InterPro"/>
</dbReference>
<evidence type="ECO:0000313" key="2">
    <source>
        <dbReference type="EMBL" id="KPJ70010.1"/>
    </source>
</evidence>
<comment type="caution">
    <text evidence="2">The sequence shown here is derived from an EMBL/GenBank/DDBJ whole genome shotgun (WGS) entry which is preliminary data.</text>
</comment>
<dbReference type="GO" id="GO:0016810">
    <property type="term" value="F:hydrolase activity, acting on carbon-nitrogen (but not peptide) bonds"/>
    <property type="evidence" value="ECO:0007669"/>
    <property type="project" value="InterPro"/>
</dbReference>
<dbReference type="PANTHER" id="PTHR10587">
    <property type="entry name" value="GLYCOSYL TRANSFERASE-RELATED"/>
    <property type="match status" value="1"/>
</dbReference>
<feature type="domain" description="NodB homology" evidence="1">
    <location>
        <begin position="14"/>
        <end position="198"/>
    </location>
</feature>
<dbReference type="PROSITE" id="PS51677">
    <property type="entry name" value="NODB"/>
    <property type="match status" value="1"/>
</dbReference>
<accession>A0A0S7Y5X4</accession>
<dbReference type="InterPro" id="IPR050248">
    <property type="entry name" value="Polysacc_deacetylase_ArnD"/>
</dbReference>
<evidence type="ECO:0000313" key="3">
    <source>
        <dbReference type="Proteomes" id="UP000051861"/>
    </source>
</evidence>
<dbReference type="Proteomes" id="UP000051861">
    <property type="component" value="Unassembled WGS sequence"/>
</dbReference>
<evidence type="ECO:0000259" key="1">
    <source>
        <dbReference type="PROSITE" id="PS51677"/>
    </source>
</evidence>
<proteinExistence type="predicted"/>
<reference evidence="2 3" key="1">
    <citation type="journal article" date="2015" name="Microbiome">
        <title>Genomic resolution of linkages in carbon, nitrogen, and sulfur cycling among widespread estuary sediment bacteria.</title>
        <authorList>
            <person name="Baker B.J."/>
            <person name="Lazar C.S."/>
            <person name="Teske A.P."/>
            <person name="Dick G.J."/>
        </authorList>
    </citation>
    <scope>NUCLEOTIDE SEQUENCE [LARGE SCALE GENOMIC DNA]</scope>
    <source>
        <strain evidence="2">DG_54_3</strain>
    </source>
</reference>
<sequence>MFERVHWRASTDEQQIALTFDDGPHASSTPRILEILHQFNVPATFFLVGKHLESNLGLARDIVSAGHEIGNHTFSHSLLYLSTNKRIRDEICRTDKLLRNIDGAEPKFFRPPAGFFTKRVLDTVEQLGYKTVVGDVYPRDPHLPGKKKIVERVLQRTVAGSIIILHDGGNTHRVDRSQTLDALCEIIPSLKMKGFEFLTLSELL</sequence>
<dbReference type="SUPFAM" id="SSF88713">
    <property type="entry name" value="Glycoside hydrolase/deacetylase"/>
    <property type="match status" value="1"/>
</dbReference>
<dbReference type="InterPro" id="IPR002509">
    <property type="entry name" value="NODB_dom"/>
</dbReference>
<dbReference type="Pfam" id="PF01522">
    <property type="entry name" value="Polysacc_deac_1"/>
    <property type="match status" value="1"/>
</dbReference>
<dbReference type="InterPro" id="IPR011330">
    <property type="entry name" value="Glyco_hydro/deAcase_b/a-brl"/>
</dbReference>
<protein>
    <recommendedName>
        <fullName evidence="1">NodB homology domain-containing protein</fullName>
    </recommendedName>
</protein>
<name>A0A0S7Y5X4_UNCSA</name>
<organism evidence="2 3">
    <name type="scientific">candidate division WOR-1 bacterium DG_54_3</name>
    <dbReference type="NCBI Taxonomy" id="1703775"/>
    <lineage>
        <taxon>Bacteria</taxon>
        <taxon>Bacillati</taxon>
        <taxon>Saganbacteria</taxon>
    </lineage>
</organism>
<dbReference type="EMBL" id="LIZX01000010">
    <property type="protein sequence ID" value="KPJ70010.1"/>
    <property type="molecule type" value="Genomic_DNA"/>
</dbReference>
<dbReference type="CDD" id="cd10917">
    <property type="entry name" value="CE4_NodB_like_6s_7s"/>
    <property type="match status" value="1"/>
</dbReference>
<gene>
    <name evidence="2" type="ORF">AMJ44_01540</name>
</gene>